<dbReference type="SUPFAM" id="SSF50978">
    <property type="entry name" value="WD40 repeat-like"/>
    <property type="match status" value="1"/>
</dbReference>
<dbReference type="Gene3D" id="2.130.10.10">
    <property type="entry name" value="YVTN repeat-like/Quinoprotein amine dehydrogenase"/>
    <property type="match status" value="1"/>
</dbReference>
<dbReference type="PROSITE" id="PS50082">
    <property type="entry name" value="WD_REPEATS_2"/>
    <property type="match status" value="1"/>
</dbReference>
<dbReference type="Proteomes" id="UP000815677">
    <property type="component" value="Unassembled WGS sequence"/>
</dbReference>
<organism evidence="2 3">
    <name type="scientific">Mycena chlorophos</name>
    <name type="common">Agaric fungus</name>
    <name type="synonym">Agaricus chlorophos</name>
    <dbReference type="NCBI Taxonomy" id="658473"/>
    <lineage>
        <taxon>Eukaryota</taxon>
        <taxon>Fungi</taxon>
        <taxon>Dikarya</taxon>
        <taxon>Basidiomycota</taxon>
        <taxon>Agaricomycotina</taxon>
        <taxon>Agaricomycetes</taxon>
        <taxon>Agaricomycetidae</taxon>
        <taxon>Agaricales</taxon>
        <taxon>Marasmiineae</taxon>
        <taxon>Mycenaceae</taxon>
        <taxon>Mycena</taxon>
    </lineage>
</organism>
<evidence type="ECO:0000313" key="2">
    <source>
        <dbReference type="EMBL" id="GAT43921.1"/>
    </source>
</evidence>
<sequence>MFAPTSKSGNYVRHQVLHGHSGPIFSLLTTEDGRFLASGGSDGMRIWNLDLGEPVKVPRWSAFLAASTAVVWVKRDDSAFEMVISGTQSGRLVCWERKQNGHFEENFVANACDLVEVTGMAYDGPSNRLAVCLRSGVAAAYIVRPNGLTKIFAVDFGDHVVLKAAAFGKMYGDQKDIMVASLYSGDIFTLRGPHGEIVGEPWNIGTPIGDIAVDVHAGLICMDDPSSGLNLYRIDDRKRINSFPIEVTKKKRVRQIVFVENNVIAGTSDHGIVYLWDGRSAKIHDELKVSKGNWIQAVAACQQQGVGTIIAANSSNSDEPNPISVWRKHTKRPLGLGVTLCGVLVFVRVFCWSGGGGCFVLFRYPPLVILVLSMRFVQHLYHTGELASTVVG</sequence>
<protein>
    <recommendedName>
        <fullName evidence="4">WD40 repeat-like protein</fullName>
    </recommendedName>
</protein>
<evidence type="ECO:0008006" key="4">
    <source>
        <dbReference type="Google" id="ProtNLM"/>
    </source>
</evidence>
<evidence type="ECO:0000256" key="1">
    <source>
        <dbReference type="PROSITE-ProRule" id="PRU00221"/>
    </source>
</evidence>
<dbReference type="SMART" id="SM00320">
    <property type="entry name" value="WD40"/>
    <property type="match status" value="2"/>
</dbReference>
<name>A0ABQ0KYD6_MYCCL</name>
<evidence type="ECO:0000313" key="3">
    <source>
        <dbReference type="Proteomes" id="UP000815677"/>
    </source>
</evidence>
<feature type="repeat" description="WD" evidence="1">
    <location>
        <begin position="17"/>
        <end position="57"/>
    </location>
</feature>
<accession>A0ABQ0KYD6</accession>
<dbReference type="InterPro" id="IPR015943">
    <property type="entry name" value="WD40/YVTN_repeat-like_dom_sf"/>
</dbReference>
<dbReference type="Pfam" id="PF00400">
    <property type="entry name" value="WD40"/>
    <property type="match status" value="1"/>
</dbReference>
<dbReference type="InterPro" id="IPR001680">
    <property type="entry name" value="WD40_rpt"/>
</dbReference>
<dbReference type="EMBL" id="DF839458">
    <property type="protein sequence ID" value="GAT43921.1"/>
    <property type="molecule type" value="Genomic_DNA"/>
</dbReference>
<keyword evidence="3" id="KW-1185">Reference proteome</keyword>
<dbReference type="InterPro" id="IPR036322">
    <property type="entry name" value="WD40_repeat_dom_sf"/>
</dbReference>
<gene>
    <name evidence="2" type="ORF">MCHLO_01580</name>
</gene>
<keyword evidence="1" id="KW-0853">WD repeat</keyword>
<reference evidence="2" key="1">
    <citation type="submission" date="2014-09" db="EMBL/GenBank/DDBJ databases">
        <title>Genome sequence of the luminous mushroom Mycena chlorophos for searching fungal bioluminescence genes.</title>
        <authorList>
            <person name="Tanaka Y."/>
            <person name="Kasuga D."/>
            <person name="Oba Y."/>
            <person name="Hase S."/>
            <person name="Sato K."/>
            <person name="Oba Y."/>
            <person name="Sakakibara Y."/>
        </authorList>
    </citation>
    <scope>NUCLEOTIDE SEQUENCE</scope>
</reference>
<proteinExistence type="predicted"/>